<dbReference type="AlphaFoldDB" id="A0A100WWS0"/>
<reference evidence="1 2" key="1">
    <citation type="journal article" date="2016" name="Genome Announc.">
        <title>Draft Genome Sequences of Five Rapidly Growing Mycobacterium Species, M. thermoresistibile, M. fortuitum subsp. acetamidolyticum, M. canariasense, M. brisbanense, and M. novocastrense.</title>
        <authorList>
            <person name="Katahira K."/>
            <person name="Ogura Y."/>
            <person name="Gotoh Y."/>
            <person name="Hayashi T."/>
        </authorList>
    </citation>
    <scope>NUCLEOTIDE SEQUENCE [LARGE SCALE GENOMIC DNA]</scope>
    <source>
        <strain evidence="1 2">JCM6368</strain>
    </source>
</reference>
<proteinExistence type="predicted"/>
<sequence length="234" mass="26620">MAEHAVEAILAEVGGGDATWTPVGSQSPELAEIPQNWRPIASASTSSERCRHALSLWGRDFTELLPDFSRRFQDELSDVRIFRRELGGVLENVLIYAAGEARDGFPALWLGWDPALFGQPEAEFFDCFPEAVQTFLRDVHPGFTAQDWESYGIKRPDAWESFEGYDWFPSESFDEIETMPSQLMWFTKDSGQLYYCVNSRLPGKVTLAYEGNFDPPGDFAAELDELLTRRWDEQ</sequence>
<organism evidence="1 2">
    <name type="scientific">Mycolicibacterium fortuitum subsp. acetamidolyticum</name>
    <dbReference type="NCBI Taxonomy" id="144550"/>
    <lineage>
        <taxon>Bacteria</taxon>
        <taxon>Bacillati</taxon>
        <taxon>Actinomycetota</taxon>
        <taxon>Actinomycetes</taxon>
        <taxon>Mycobacteriales</taxon>
        <taxon>Mycobacteriaceae</taxon>
        <taxon>Mycolicibacterium</taxon>
    </lineage>
</organism>
<protein>
    <submittedName>
        <fullName evidence="1">Uncharacterized protein</fullName>
    </submittedName>
</protein>
<gene>
    <name evidence="1" type="ORF">RMCFA_5963</name>
</gene>
<evidence type="ECO:0000313" key="2">
    <source>
        <dbReference type="Proteomes" id="UP000069705"/>
    </source>
</evidence>
<dbReference type="RefSeq" id="WP_131809123.1">
    <property type="nucleotide sequence ID" value="NZ_BCSZ01000064.1"/>
</dbReference>
<dbReference type="EMBL" id="BCSZ01000064">
    <property type="protein sequence ID" value="GAT05852.1"/>
    <property type="molecule type" value="Genomic_DNA"/>
</dbReference>
<name>A0A100WWS0_MYCFO</name>
<accession>A0A100WWS0</accession>
<dbReference type="Proteomes" id="UP000069705">
    <property type="component" value="Unassembled WGS sequence"/>
</dbReference>
<reference evidence="2" key="2">
    <citation type="submission" date="2016-02" db="EMBL/GenBank/DDBJ databases">
        <title>Draft genome sequence of five rapidly growing Mycobacterium species.</title>
        <authorList>
            <person name="Katahira K."/>
            <person name="Gotou Y."/>
            <person name="Iida K."/>
            <person name="Ogura Y."/>
            <person name="Hayashi T."/>
        </authorList>
    </citation>
    <scope>NUCLEOTIDE SEQUENCE [LARGE SCALE GENOMIC DNA]</scope>
    <source>
        <strain evidence="2">JCM6368</strain>
    </source>
</reference>
<comment type="caution">
    <text evidence="1">The sequence shown here is derived from an EMBL/GenBank/DDBJ whole genome shotgun (WGS) entry which is preliminary data.</text>
</comment>
<evidence type="ECO:0000313" key="1">
    <source>
        <dbReference type="EMBL" id="GAT05852.1"/>
    </source>
</evidence>